<keyword evidence="4 5" id="KW-0472">Membrane</keyword>
<dbReference type="SUPFAM" id="SSF53300">
    <property type="entry name" value="vWA-like"/>
    <property type="match status" value="1"/>
</dbReference>
<dbReference type="CDD" id="cd01467">
    <property type="entry name" value="vWA_BatA_type"/>
    <property type="match status" value="1"/>
</dbReference>
<dbReference type="Gene3D" id="3.40.50.410">
    <property type="entry name" value="von Willebrand factor, type A domain"/>
    <property type="match status" value="1"/>
</dbReference>
<keyword evidence="2 5" id="KW-0812">Transmembrane</keyword>
<evidence type="ECO:0000256" key="4">
    <source>
        <dbReference type="ARBA" id="ARBA00023136"/>
    </source>
</evidence>
<evidence type="ECO:0000256" key="5">
    <source>
        <dbReference type="SAM" id="Phobius"/>
    </source>
</evidence>
<organism evidence="7 8">
    <name type="scientific">Candidatus Enterocola intestinipullorum</name>
    <dbReference type="NCBI Taxonomy" id="2840783"/>
    <lineage>
        <taxon>Bacteria</taxon>
        <taxon>Pseudomonadati</taxon>
        <taxon>Bacteroidota</taxon>
        <taxon>Bacteroidia</taxon>
        <taxon>Bacteroidales</taxon>
        <taxon>Candidatus Enterocola</taxon>
    </lineage>
</organism>
<dbReference type="PANTHER" id="PTHR22550">
    <property type="entry name" value="SPORE GERMINATION PROTEIN"/>
    <property type="match status" value="1"/>
</dbReference>
<dbReference type="Proteomes" id="UP000823637">
    <property type="component" value="Unassembled WGS sequence"/>
</dbReference>
<dbReference type="PANTHER" id="PTHR22550:SF5">
    <property type="entry name" value="LEUCINE ZIPPER PROTEIN 4"/>
    <property type="match status" value="1"/>
</dbReference>
<dbReference type="InterPro" id="IPR033881">
    <property type="entry name" value="vWA_BatA_type"/>
</dbReference>
<protein>
    <submittedName>
        <fullName evidence="7">VWA domain-containing protein</fullName>
    </submittedName>
</protein>
<feature type="transmembrane region" description="Helical" evidence="5">
    <location>
        <begin position="6"/>
        <end position="24"/>
    </location>
</feature>
<name>A0A9D9EE75_9BACT</name>
<evidence type="ECO:0000313" key="8">
    <source>
        <dbReference type="Proteomes" id="UP000823637"/>
    </source>
</evidence>
<keyword evidence="3 5" id="KW-1133">Transmembrane helix</keyword>
<evidence type="ECO:0000256" key="1">
    <source>
        <dbReference type="ARBA" id="ARBA00022475"/>
    </source>
</evidence>
<evidence type="ECO:0000259" key="6">
    <source>
        <dbReference type="PROSITE" id="PS50234"/>
    </source>
</evidence>
<gene>
    <name evidence="7" type="ORF">IAC32_01275</name>
</gene>
<reference evidence="7" key="2">
    <citation type="journal article" date="2021" name="PeerJ">
        <title>Extensive microbial diversity within the chicken gut microbiome revealed by metagenomics and culture.</title>
        <authorList>
            <person name="Gilroy R."/>
            <person name="Ravi A."/>
            <person name="Getino M."/>
            <person name="Pursley I."/>
            <person name="Horton D.L."/>
            <person name="Alikhan N.F."/>
            <person name="Baker D."/>
            <person name="Gharbi K."/>
            <person name="Hall N."/>
            <person name="Watson M."/>
            <person name="Adriaenssens E.M."/>
            <person name="Foster-Nyarko E."/>
            <person name="Jarju S."/>
            <person name="Secka A."/>
            <person name="Antonio M."/>
            <person name="Oren A."/>
            <person name="Chaudhuri R.R."/>
            <person name="La Ragione R."/>
            <person name="Hildebrand F."/>
            <person name="Pallen M.J."/>
        </authorList>
    </citation>
    <scope>NUCLEOTIDE SEQUENCE</scope>
    <source>
        <strain evidence="7">D3-1215</strain>
    </source>
</reference>
<dbReference type="PROSITE" id="PS50234">
    <property type="entry name" value="VWFA"/>
    <property type="match status" value="1"/>
</dbReference>
<keyword evidence="1" id="KW-1003">Cell membrane</keyword>
<evidence type="ECO:0000256" key="3">
    <source>
        <dbReference type="ARBA" id="ARBA00022989"/>
    </source>
</evidence>
<dbReference type="InterPro" id="IPR024163">
    <property type="entry name" value="Aerotolerance_reg_N"/>
</dbReference>
<dbReference type="AlphaFoldDB" id="A0A9D9EE75"/>
<dbReference type="InterPro" id="IPR036465">
    <property type="entry name" value="vWFA_dom_sf"/>
</dbReference>
<dbReference type="InterPro" id="IPR050768">
    <property type="entry name" value="UPF0353/GerABKA_families"/>
</dbReference>
<dbReference type="InterPro" id="IPR011933">
    <property type="entry name" value="Double_TM_dom"/>
</dbReference>
<reference evidence="7" key="1">
    <citation type="submission" date="2020-10" db="EMBL/GenBank/DDBJ databases">
        <authorList>
            <person name="Gilroy R."/>
        </authorList>
    </citation>
    <scope>NUCLEOTIDE SEQUENCE</scope>
    <source>
        <strain evidence="7">D3-1215</strain>
    </source>
</reference>
<evidence type="ECO:0000313" key="7">
    <source>
        <dbReference type="EMBL" id="MBO8446367.1"/>
    </source>
</evidence>
<dbReference type="NCBIfam" id="TIGR02226">
    <property type="entry name" value="two_anch"/>
    <property type="match status" value="1"/>
</dbReference>
<dbReference type="EMBL" id="JADIMR010000018">
    <property type="protein sequence ID" value="MBO8446367.1"/>
    <property type="molecule type" value="Genomic_DNA"/>
</dbReference>
<dbReference type="Pfam" id="PF07584">
    <property type="entry name" value="BatA"/>
    <property type="match status" value="1"/>
</dbReference>
<dbReference type="SMART" id="SM00327">
    <property type="entry name" value="VWA"/>
    <property type="match status" value="1"/>
</dbReference>
<accession>A0A9D9EE75</accession>
<feature type="domain" description="VWFA" evidence="6">
    <location>
        <begin position="89"/>
        <end position="281"/>
    </location>
</feature>
<feature type="transmembrane region" description="Helical" evidence="5">
    <location>
        <begin position="54"/>
        <end position="72"/>
    </location>
</feature>
<comment type="caution">
    <text evidence="7">The sequence shown here is derived from an EMBL/GenBank/DDBJ whole genome shotgun (WGS) entry which is preliminary data.</text>
</comment>
<proteinExistence type="predicted"/>
<dbReference type="Pfam" id="PF00092">
    <property type="entry name" value="VWA"/>
    <property type="match status" value="1"/>
</dbReference>
<dbReference type="InterPro" id="IPR002035">
    <property type="entry name" value="VWF_A"/>
</dbReference>
<evidence type="ECO:0000256" key="2">
    <source>
        <dbReference type="ARBA" id="ARBA00022692"/>
    </source>
</evidence>
<sequence>MTFEYPLYLLFLLLLVPAIVWYVLRNRYYTAEIKFSSTKAFEGMKKSPVVYLRHLPFILGMLASALLIVAIARPQKTDNWSNKTTEGIDIVMAVDISGSMLAEDLKPNRLDAAKQVGVNFIGSRPNDNIGLVVFAGESFTQCPLTVNHAELINLLQGVQFGMIEDGTAIGSGLATAINRIKDSKAKSKVVILLTDGTNNMGEIAPVTAGEIAKTFGIRVYTIGVGTRGKAPYPFRTPYGIQYQDIDVDIDEPTLMQIAELTGGRYFRATDTKGLQAVYDEIDALEKTKIDVKEFSSKEELYHLFALAAFICLLCDVVLRNTVLRSIP</sequence>